<sequence length="53" mass="6138">MNVSVFTRIHRDLSYNENKTSFNYIKPIQNLHKGLNLSGQKLSQYTSDGRLLP</sequence>
<evidence type="ECO:0000313" key="1">
    <source>
        <dbReference type="EMBL" id="ESA02980.1"/>
    </source>
</evidence>
<name>U9T4D3_RHIID</name>
<gene>
    <name evidence="1" type="ORF">GLOINDRAFT_5986</name>
</gene>
<reference evidence="1" key="1">
    <citation type="submission" date="2013-07" db="EMBL/GenBank/DDBJ databases">
        <title>The genome of an arbuscular mycorrhizal fungus provides insights into the evolution of the oldest plant symbiosis.</title>
        <authorList>
            <consortium name="DOE Joint Genome Institute"/>
            <person name="Tisserant E."/>
            <person name="Malbreil M."/>
            <person name="Kuo A."/>
            <person name="Kohler A."/>
            <person name="Symeonidi A."/>
            <person name="Balestrini R."/>
            <person name="Charron P."/>
            <person name="Duensing N."/>
            <person name="Frei-dit-Frey N."/>
            <person name="Gianinazzi-Pearson V."/>
            <person name="Gilbert B."/>
            <person name="Handa Y."/>
            <person name="Hijri M."/>
            <person name="Kaul R."/>
            <person name="Kawaguchi M."/>
            <person name="Krajinski F."/>
            <person name="Lammers P."/>
            <person name="Lapierre D."/>
            <person name="Masclaux F.G."/>
            <person name="Murat C."/>
            <person name="Morin E."/>
            <person name="Ndikumana S."/>
            <person name="Pagni M."/>
            <person name="Petitpierre D."/>
            <person name="Requena N."/>
            <person name="Rosikiewicz P."/>
            <person name="Riley R."/>
            <person name="Saito K."/>
            <person name="San Clemente H."/>
            <person name="Shapiro H."/>
            <person name="van Tuinen D."/>
            <person name="Becard G."/>
            <person name="Bonfante P."/>
            <person name="Paszkowski U."/>
            <person name="Shachar-Hill Y."/>
            <person name="Young J.P."/>
            <person name="Sanders I.R."/>
            <person name="Henrissat B."/>
            <person name="Rensing S.A."/>
            <person name="Grigoriev I.V."/>
            <person name="Corradi N."/>
            <person name="Roux C."/>
            <person name="Martin F."/>
        </authorList>
    </citation>
    <scope>NUCLEOTIDE SEQUENCE</scope>
    <source>
        <strain evidence="1">DAOM 197198</strain>
    </source>
</reference>
<dbReference type="AlphaFoldDB" id="U9T4D3"/>
<organism evidence="1">
    <name type="scientific">Rhizophagus irregularis (strain DAOM 181602 / DAOM 197198 / MUCL 43194)</name>
    <name type="common">Arbuscular mycorrhizal fungus</name>
    <name type="synonym">Glomus intraradices</name>
    <dbReference type="NCBI Taxonomy" id="747089"/>
    <lineage>
        <taxon>Eukaryota</taxon>
        <taxon>Fungi</taxon>
        <taxon>Fungi incertae sedis</taxon>
        <taxon>Mucoromycota</taxon>
        <taxon>Glomeromycotina</taxon>
        <taxon>Glomeromycetes</taxon>
        <taxon>Glomerales</taxon>
        <taxon>Glomeraceae</taxon>
        <taxon>Rhizophagus</taxon>
    </lineage>
</organism>
<dbReference type="HOGENOM" id="CLU_3069898_0_0_1"/>
<protein>
    <submittedName>
        <fullName evidence="1">Uncharacterized protein</fullName>
    </submittedName>
</protein>
<accession>U9T4D3</accession>
<dbReference type="EMBL" id="KI295324">
    <property type="protein sequence ID" value="ESA02980.1"/>
    <property type="molecule type" value="Genomic_DNA"/>
</dbReference>
<proteinExistence type="predicted"/>